<evidence type="ECO:0000256" key="1">
    <source>
        <dbReference type="SAM" id="MobiDB-lite"/>
    </source>
</evidence>
<name>B0E341_LACBS</name>
<organism evidence="3">
    <name type="scientific">Laccaria bicolor (strain S238N-H82 / ATCC MYA-4686)</name>
    <name type="common">Bicoloured deceiver</name>
    <name type="synonym">Laccaria laccata var. bicolor</name>
    <dbReference type="NCBI Taxonomy" id="486041"/>
    <lineage>
        <taxon>Eukaryota</taxon>
        <taxon>Fungi</taxon>
        <taxon>Dikarya</taxon>
        <taxon>Basidiomycota</taxon>
        <taxon>Agaricomycotina</taxon>
        <taxon>Agaricomycetes</taxon>
        <taxon>Agaricomycetidae</taxon>
        <taxon>Agaricales</taxon>
        <taxon>Agaricineae</taxon>
        <taxon>Hydnangiaceae</taxon>
        <taxon>Laccaria</taxon>
    </lineage>
</organism>
<protein>
    <submittedName>
        <fullName evidence="2">Predicted protein</fullName>
    </submittedName>
</protein>
<sequence length="61" mass="6254">MTRWRAPSLCQQSGSYSAGSPLIHSSSPPPTPHPHPDATLLGGTASSSLLVASTTFQCSTS</sequence>
<evidence type="ECO:0000313" key="3">
    <source>
        <dbReference type="Proteomes" id="UP000001194"/>
    </source>
</evidence>
<dbReference type="EMBL" id="DS547205">
    <property type="protein sequence ID" value="EDQ98729.1"/>
    <property type="molecule type" value="Genomic_DNA"/>
</dbReference>
<feature type="region of interest" description="Disordered" evidence="1">
    <location>
        <begin position="1"/>
        <end position="42"/>
    </location>
</feature>
<dbReference type="HOGENOM" id="CLU_2923041_0_0_1"/>
<dbReference type="RefSeq" id="XP_001890606.1">
    <property type="nucleotide sequence ID" value="XM_001890571.1"/>
</dbReference>
<dbReference type="AlphaFoldDB" id="B0E341"/>
<dbReference type="InParanoid" id="B0E341"/>
<evidence type="ECO:0000313" key="2">
    <source>
        <dbReference type="EMBL" id="EDQ98729.1"/>
    </source>
</evidence>
<proteinExistence type="predicted"/>
<dbReference type="Proteomes" id="UP000001194">
    <property type="component" value="Unassembled WGS sequence"/>
</dbReference>
<keyword evidence="3" id="KW-1185">Reference proteome</keyword>
<accession>B0E341</accession>
<dbReference type="GeneID" id="6086265"/>
<reference evidence="2 3" key="1">
    <citation type="journal article" date="2008" name="Nature">
        <title>The genome of Laccaria bicolor provides insights into mycorrhizal symbiosis.</title>
        <authorList>
            <person name="Martin F."/>
            <person name="Aerts A."/>
            <person name="Ahren D."/>
            <person name="Brun A."/>
            <person name="Danchin E.G.J."/>
            <person name="Duchaussoy F."/>
            <person name="Gibon J."/>
            <person name="Kohler A."/>
            <person name="Lindquist E."/>
            <person name="Pereda V."/>
            <person name="Salamov A."/>
            <person name="Shapiro H.J."/>
            <person name="Wuyts J."/>
            <person name="Blaudez D."/>
            <person name="Buee M."/>
            <person name="Brokstein P."/>
            <person name="Canbaeck B."/>
            <person name="Cohen D."/>
            <person name="Courty P.E."/>
            <person name="Coutinho P.M."/>
            <person name="Delaruelle C."/>
            <person name="Detter J.C."/>
            <person name="Deveau A."/>
            <person name="DiFazio S."/>
            <person name="Duplessis S."/>
            <person name="Fraissinet-Tachet L."/>
            <person name="Lucic E."/>
            <person name="Frey-Klett P."/>
            <person name="Fourrey C."/>
            <person name="Feussner I."/>
            <person name="Gay G."/>
            <person name="Grimwood J."/>
            <person name="Hoegger P.J."/>
            <person name="Jain P."/>
            <person name="Kilaru S."/>
            <person name="Labbe J."/>
            <person name="Lin Y.C."/>
            <person name="Legue V."/>
            <person name="Le Tacon F."/>
            <person name="Marmeisse R."/>
            <person name="Melayah D."/>
            <person name="Montanini B."/>
            <person name="Muratet M."/>
            <person name="Nehls U."/>
            <person name="Niculita-Hirzel H."/>
            <person name="Oudot-Le Secq M.P."/>
            <person name="Peter M."/>
            <person name="Quesneville H."/>
            <person name="Rajashekar B."/>
            <person name="Reich M."/>
            <person name="Rouhier N."/>
            <person name="Schmutz J."/>
            <person name="Yin T."/>
            <person name="Chalot M."/>
            <person name="Henrissat B."/>
            <person name="Kuees U."/>
            <person name="Lucas S."/>
            <person name="Van de Peer Y."/>
            <person name="Podila G.K."/>
            <person name="Polle A."/>
            <person name="Pukkila P.J."/>
            <person name="Richardson P.M."/>
            <person name="Rouze P."/>
            <person name="Sanders I.R."/>
            <person name="Stajich J.E."/>
            <person name="Tunlid A."/>
            <person name="Tuskan G."/>
            <person name="Grigoriev I.V."/>
        </authorList>
    </citation>
    <scope>NUCLEOTIDE SEQUENCE [LARGE SCALE GENOMIC DNA]</scope>
    <source>
        <strain evidence="3">S238N-H82 / ATCC MYA-4686</strain>
    </source>
</reference>
<dbReference type="KEGG" id="lbc:LACBIDRAFT_296792"/>
<feature type="compositionally biased region" description="Polar residues" evidence="1">
    <location>
        <begin position="9"/>
        <end position="18"/>
    </location>
</feature>
<gene>
    <name evidence="2" type="ORF">LACBIDRAFT_296792</name>
</gene>